<reference evidence="1" key="1">
    <citation type="submission" date="2022-11" db="EMBL/GenBank/DDBJ databases">
        <title>Centuries of genome instability and evolution in soft-shell clam transmissible cancer (bioRxiv).</title>
        <authorList>
            <person name="Hart S.F.M."/>
            <person name="Yonemitsu M.A."/>
            <person name="Giersch R.M."/>
            <person name="Beal B.F."/>
            <person name="Arriagada G."/>
            <person name="Davis B.W."/>
            <person name="Ostrander E.A."/>
            <person name="Goff S.P."/>
            <person name="Metzger M.J."/>
        </authorList>
    </citation>
    <scope>NUCLEOTIDE SEQUENCE</scope>
    <source>
        <strain evidence="1">MELC-2E11</strain>
        <tissue evidence="1">Siphon/mantle</tissue>
    </source>
</reference>
<dbReference type="EMBL" id="CP111020">
    <property type="protein sequence ID" value="WAR13738.1"/>
    <property type="molecule type" value="Genomic_DNA"/>
</dbReference>
<sequence>MVPMQTELIEEVQKCNGQQLLEGLGPDVEPLQNCFHSSSSYLPAFTYGGLDLTFSKEWGHIPFGFYMCMPAEQDQVSEIFGSLTTASDCEHGSLCPRSTARYPRNRHFVYMAQKSSGLYPGSIVIVPAFPIIGPGSRQIYSVLTFGGDVLTVGRINLGTF</sequence>
<gene>
    <name evidence="1" type="ORF">MAR_003843</name>
</gene>
<dbReference type="Proteomes" id="UP001164746">
    <property type="component" value="Chromosome 9"/>
</dbReference>
<accession>A0ABY7EUX2</accession>
<protein>
    <submittedName>
        <fullName evidence="1">Uncharacterized protein</fullName>
    </submittedName>
</protein>
<evidence type="ECO:0000313" key="2">
    <source>
        <dbReference type="Proteomes" id="UP001164746"/>
    </source>
</evidence>
<keyword evidence="2" id="KW-1185">Reference proteome</keyword>
<name>A0ABY7EUX2_MYAAR</name>
<organism evidence="1 2">
    <name type="scientific">Mya arenaria</name>
    <name type="common">Soft-shell clam</name>
    <dbReference type="NCBI Taxonomy" id="6604"/>
    <lineage>
        <taxon>Eukaryota</taxon>
        <taxon>Metazoa</taxon>
        <taxon>Spiralia</taxon>
        <taxon>Lophotrochozoa</taxon>
        <taxon>Mollusca</taxon>
        <taxon>Bivalvia</taxon>
        <taxon>Autobranchia</taxon>
        <taxon>Heteroconchia</taxon>
        <taxon>Euheterodonta</taxon>
        <taxon>Imparidentia</taxon>
        <taxon>Neoheterodontei</taxon>
        <taxon>Myida</taxon>
        <taxon>Myoidea</taxon>
        <taxon>Myidae</taxon>
        <taxon>Mya</taxon>
    </lineage>
</organism>
<evidence type="ECO:0000313" key="1">
    <source>
        <dbReference type="EMBL" id="WAR13738.1"/>
    </source>
</evidence>
<proteinExistence type="predicted"/>